<protein>
    <submittedName>
        <fullName evidence="2">Uncharacterized protein</fullName>
    </submittedName>
</protein>
<organism evidence="2 3">
    <name type="scientific">Tahibacter aquaticus</name>
    <dbReference type="NCBI Taxonomy" id="520092"/>
    <lineage>
        <taxon>Bacteria</taxon>
        <taxon>Pseudomonadati</taxon>
        <taxon>Pseudomonadota</taxon>
        <taxon>Gammaproteobacteria</taxon>
        <taxon>Lysobacterales</taxon>
        <taxon>Rhodanobacteraceae</taxon>
        <taxon>Tahibacter</taxon>
    </lineage>
</organism>
<sequence length="43" mass="4750">MNQTPASFDPAQRRANVRRTVVAVVCVIVLIYAGFFVRAVLLS</sequence>
<dbReference type="EMBL" id="SNZH01000011">
    <property type="protein sequence ID" value="TDR41260.1"/>
    <property type="molecule type" value="Genomic_DNA"/>
</dbReference>
<keyword evidence="1" id="KW-0812">Transmembrane</keyword>
<keyword evidence="1" id="KW-0472">Membrane</keyword>
<evidence type="ECO:0000313" key="2">
    <source>
        <dbReference type="EMBL" id="TDR41260.1"/>
    </source>
</evidence>
<comment type="caution">
    <text evidence="2">The sequence shown here is derived from an EMBL/GenBank/DDBJ whole genome shotgun (WGS) entry which is preliminary data.</text>
</comment>
<accession>A0A4R6YSR7</accession>
<reference evidence="2 3" key="1">
    <citation type="submission" date="2019-03" db="EMBL/GenBank/DDBJ databases">
        <title>Genomic Encyclopedia of Type Strains, Phase IV (KMG-IV): sequencing the most valuable type-strain genomes for metagenomic binning, comparative biology and taxonomic classification.</title>
        <authorList>
            <person name="Goeker M."/>
        </authorList>
    </citation>
    <scope>NUCLEOTIDE SEQUENCE [LARGE SCALE GENOMIC DNA]</scope>
    <source>
        <strain evidence="2 3">DSM 21667</strain>
    </source>
</reference>
<keyword evidence="3" id="KW-1185">Reference proteome</keyword>
<proteinExistence type="predicted"/>
<evidence type="ECO:0000256" key="1">
    <source>
        <dbReference type="SAM" id="Phobius"/>
    </source>
</evidence>
<dbReference type="Proteomes" id="UP000295293">
    <property type="component" value="Unassembled WGS sequence"/>
</dbReference>
<dbReference type="RefSeq" id="WP_279571524.1">
    <property type="nucleotide sequence ID" value="NZ_SNZH01000011.1"/>
</dbReference>
<gene>
    <name evidence="2" type="ORF">DFR29_111174</name>
</gene>
<evidence type="ECO:0000313" key="3">
    <source>
        <dbReference type="Proteomes" id="UP000295293"/>
    </source>
</evidence>
<dbReference type="AlphaFoldDB" id="A0A4R6YSR7"/>
<feature type="transmembrane region" description="Helical" evidence="1">
    <location>
        <begin position="21"/>
        <end position="41"/>
    </location>
</feature>
<name>A0A4R6YSR7_9GAMM</name>
<keyword evidence="1" id="KW-1133">Transmembrane helix</keyword>